<dbReference type="InterPro" id="IPR016181">
    <property type="entry name" value="Acyl_CoA_acyltransferase"/>
</dbReference>
<reference evidence="3" key="1">
    <citation type="journal article" date="2019" name="Int. J. Syst. Evol. Microbiol.">
        <title>The Global Catalogue of Microorganisms (GCM) 10K type strain sequencing project: providing services to taxonomists for standard genome sequencing and annotation.</title>
        <authorList>
            <consortium name="The Broad Institute Genomics Platform"/>
            <consortium name="The Broad Institute Genome Sequencing Center for Infectious Disease"/>
            <person name="Wu L."/>
            <person name="Ma J."/>
        </authorList>
    </citation>
    <scope>NUCLEOTIDE SEQUENCE [LARGE SCALE GENOMIC DNA]</scope>
    <source>
        <strain evidence="3">KCTC 12848</strain>
    </source>
</reference>
<dbReference type="Gene3D" id="3.40.630.30">
    <property type="match status" value="1"/>
</dbReference>
<dbReference type="InterPro" id="IPR051531">
    <property type="entry name" value="N-acetyltransferase"/>
</dbReference>
<dbReference type="EMBL" id="JBHUJD010000011">
    <property type="protein sequence ID" value="MFD2310846.1"/>
    <property type="molecule type" value="Genomic_DNA"/>
</dbReference>
<dbReference type="RefSeq" id="WP_265721597.1">
    <property type="nucleotide sequence ID" value="NZ_JAPIVK010000013.1"/>
</dbReference>
<dbReference type="InterPro" id="IPR000182">
    <property type="entry name" value="GNAT_dom"/>
</dbReference>
<dbReference type="Proteomes" id="UP001597425">
    <property type="component" value="Unassembled WGS sequence"/>
</dbReference>
<comment type="caution">
    <text evidence="2">The sequence shown here is derived from an EMBL/GenBank/DDBJ whole genome shotgun (WGS) entry which is preliminary data.</text>
</comment>
<keyword evidence="2" id="KW-0808">Transferase</keyword>
<dbReference type="PANTHER" id="PTHR43792">
    <property type="entry name" value="GNAT FAMILY, PUTATIVE (AFU_ORTHOLOGUE AFUA_3G00765)-RELATED-RELATED"/>
    <property type="match status" value="1"/>
</dbReference>
<dbReference type="PANTHER" id="PTHR43792:SF1">
    <property type="entry name" value="N-ACETYLTRANSFERASE DOMAIN-CONTAINING PROTEIN"/>
    <property type="match status" value="1"/>
</dbReference>
<protein>
    <submittedName>
        <fullName evidence="2">GNAT family N-acetyltransferase</fullName>
        <ecNumber evidence="2">2.3.-.-</ecNumber>
    </submittedName>
</protein>
<keyword evidence="3" id="KW-1185">Reference proteome</keyword>
<name>A0ABW5EB81_9GAMM</name>
<evidence type="ECO:0000313" key="2">
    <source>
        <dbReference type="EMBL" id="MFD2310846.1"/>
    </source>
</evidence>
<gene>
    <name evidence="2" type="ORF">ACFSKX_10500</name>
</gene>
<proteinExistence type="predicted"/>
<dbReference type="Pfam" id="PF13302">
    <property type="entry name" value="Acetyltransf_3"/>
    <property type="match status" value="1"/>
</dbReference>
<sequence>MAELMEPKTDRLLLRQWRDADRAPFATMCADPQVMEYFPSTLDRAASDATVDRQIAHIDEHGWGFWAAERLEDGAFIGFVGLKHAPAELPFAPCVEIGWRLAVPYWGSGYAVEAARETLRVAFDALQLPEIVSFATVQNTRSRRVMERLHMREEPQVFDHPLLPADSPLRRHCLYRLTAAEWREQR</sequence>
<evidence type="ECO:0000259" key="1">
    <source>
        <dbReference type="PROSITE" id="PS51186"/>
    </source>
</evidence>
<organism evidence="2 3">
    <name type="scientific">Microbulbifer halophilus</name>
    <dbReference type="NCBI Taxonomy" id="453963"/>
    <lineage>
        <taxon>Bacteria</taxon>
        <taxon>Pseudomonadati</taxon>
        <taxon>Pseudomonadota</taxon>
        <taxon>Gammaproteobacteria</taxon>
        <taxon>Cellvibrionales</taxon>
        <taxon>Microbulbiferaceae</taxon>
        <taxon>Microbulbifer</taxon>
    </lineage>
</organism>
<keyword evidence="2" id="KW-0012">Acyltransferase</keyword>
<dbReference type="GO" id="GO:0016746">
    <property type="term" value="F:acyltransferase activity"/>
    <property type="evidence" value="ECO:0007669"/>
    <property type="project" value="UniProtKB-KW"/>
</dbReference>
<dbReference type="SUPFAM" id="SSF55729">
    <property type="entry name" value="Acyl-CoA N-acyltransferases (Nat)"/>
    <property type="match status" value="1"/>
</dbReference>
<feature type="domain" description="N-acetyltransferase" evidence="1">
    <location>
        <begin position="21"/>
        <end position="180"/>
    </location>
</feature>
<dbReference type="EC" id="2.3.-.-" evidence="2"/>
<dbReference type="PROSITE" id="PS51186">
    <property type="entry name" value="GNAT"/>
    <property type="match status" value="1"/>
</dbReference>
<evidence type="ECO:0000313" key="3">
    <source>
        <dbReference type="Proteomes" id="UP001597425"/>
    </source>
</evidence>
<accession>A0ABW5EB81</accession>